<dbReference type="GeneID" id="38118947"/>
<evidence type="ECO:0000313" key="3">
    <source>
        <dbReference type="EMBL" id="RDW68817.1"/>
    </source>
</evidence>
<comment type="caution">
    <text evidence="3">The sequence shown here is derived from an EMBL/GenBank/DDBJ whole genome shotgun (WGS) entry which is preliminary data.</text>
</comment>
<feature type="region of interest" description="Disordered" evidence="1">
    <location>
        <begin position="1"/>
        <end position="33"/>
    </location>
</feature>
<accession>A0A3D8R4A0</accession>
<proteinExistence type="predicted"/>
<evidence type="ECO:0000256" key="1">
    <source>
        <dbReference type="SAM" id="MobiDB-lite"/>
    </source>
</evidence>
<keyword evidence="2" id="KW-1133">Transmembrane helix</keyword>
<keyword evidence="4" id="KW-1185">Reference proteome</keyword>
<name>A0A3D8R4A0_9EURO</name>
<evidence type="ECO:0000313" key="4">
    <source>
        <dbReference type="Proteomes" id="UP000256690"/>
    </source>
</evidence>
<dbReference type="Proteomes" id="UP000256690">
    <property type="component" value="Unassembled WGS sequence"/>
</dbReference>
<protein>
    <submittedName>
        <fullName evidence="3">Uncharacterized protein</fullName>
    </submittedName>
</protein>
<keyword evidence="2" id="KW-0472">Membrane</keyword>
<feature type="compositionally biased region" description="Polar residues" evidence="1">
    <location>
        <begin position="1"/>
        <end position="12"/>
    </location>
</feature>
<gene>
    <name evidence="3" type="ORF">DSM5745_08577</name>
</gene>
<feature type="compositionally biased region" description="Basic and acidic residues" evidence="1">
    <location>
        <begin position="17"/>
        <end position="30"/>
    </location>
</feature>
<keyword evidence="2" id="KW-0812">Transmembrane</keyword>
<feature type="transmembrane region" description="Helical" evidence="2">
    <location>
        <begin position="80"/>
        <end position="102"/>
    </location>
</feature>
<dbReference type="AlphaFoldDB" id="A0A3D8R4A0"/>
<evidence type="ECO:0000256" key="2">
    <source>
        <dbReference type="SAM" id="Phobius"/>
    </source>
</evidence>
<reference evidence="3 4" key="1">
    <citation type="journal article" date="2018" name="IMA Fungus">
        <title>IMA Genome-F 9: Draft genome sequence of Annulohypoxylon stygium, Aspergillus mulundensis, Berkeleyomyces basicola (syn. Thielaviopsis basicola), Ceratocystis smalleyi, two Cercospora beticola strains, Coleophoma cylindrospora, Fusarium fracticaudum, Phialophora cf. hyalina, and Morchella septimelata.</title>
        <authorList>
            <person name="Wingfield B.D."/>
            <person name="Bills G.F."/>
            <person name="Dong Y."/>
            <person name="Huang W."/>
            <person name="Nel W.J."/>
            <person name="Swalarsk-Parry B.S."/>
            <person name="Vaghefi N."/>
            <person name="Wilken P.M."/>
            <person name="An Z."/>
            <person name="de Beer Z.W."/>
            <person name="De Vos L."/>
            <person name="Chen L."/>
            <person name="Duong T.A."/>
            <person name="Gao Y."/>
            <person name="Hammerbacher A."/>
            <person name="Kikkert J.R."/>
            <person name="Li Y."/>
            <person name="Li H."/>
            <person name="Li K."/>
            <person name="Li Q."/>
            <person name="Liu X."/>
            <person name="Ma X."/>
            <person name="Naidoo K."/>
            <person name="Pethybridge S.J."/>
            <person name="Sun J."/>
            <person name="Steenkamp E.T."/>
            <person name="van der Nest M.A."/>
            <person name="van Wyk S."/>
            <person name="Wingfield M.J."/>
            <person name="Xiong C."/>
            <person name="Yue Q."/>
            <person name="Zhang X."/>
        </authorList>
    </citation>
    <scope>NUCLEOTIDE SEQUENCE [LARGE SCALE GENOMIC DNA]</scope>
    <source>
        <strain evidence="3 4">DSM 5745</strain>
    </source>
</reference>
<dbReference type="EMBL" id="PVWQ01000011">
    <property type="protein sequence ID" value="RDW68817.1"/>
    <property type="molecule type" value="Genomic_DNA"/>
</dbReference>
<dbReference type="RefSeq" id="XP_026600606.1">
    <property type="nucleotide sequence ID" value="XM_026750593.1"/>
</dbReference>
<sequence>MDNAQEKPTYQQLPPKHAMDKPTDMADHPLAKSTPVTSGKVVRYIRTIGSSSMFFAIFNQGASFAEEACKRYGAPDCAKYLRYFCHLVNLTALLVITTRWIWGKISQRKQQGLMQT</sequence>
<organism evidence="3 4">
    <name type="scientific">Aspergillus mulundensis</name>
    <dbReference type="NCBI Taxonomy" id="1810919"/>
    <lineage>
        <taxon>Eukaryota</taxon>
        <taxon>Fungi</taxon>
        <taxon>Dikarya</taxon>
        <taxon>Ascomycota</taxon>
        <taxon>Pezizomycotina</taxon>
        <taxon>Eurotiomycetes</taxon>
        <taxon>Eurotiomycetidae</taxon>
        <taxon>Eurotiales</taxon>
        <taxon>Aspergillaceae</taxon>
        <taxon>Aspergillus</taxon>
        <taxon>Aspergillus subgen. Nidulantes</taxon>
    </lineage>
</organism>